<reference evidence="4" key="1">
    <citation type="submission" date="2021-01" db="EMBL/GenBank/DDBJ databases">
        <authorList>
            <consortium name="Genoscope - CEA"/>
            <person name="William W."/>
        </authorList>
    </citation>
    <scope>NUCLEOTIDE SEQUENCE</scope>
</reference>
<organism evidence="4 5">
    <name type="scientific">Paramecium octaurelia</name>
    <dbReference type="NCBI Taxonomy" id="43137"/>
    <lineage>
        <taxon>Eukaryota</taxon>
        <taxon>Sar</taxon>
        <taxon>Alveolata</taxon>
        <taxon>Ciliophora</taxon>
        <taxon>Intramacronucleata</taxon>
        <taxon>Oligohymenophorea</taxon>
        <taxon>Peniculida</taxon>
        <taxon>Parameciidae</taxon>
        <taxon>Paramecium</taxon>
    </lineage>
</organism>
<gene>
    <name evidence="4" type="ORF">POCTA_138.1.T0790207</name>
</gene>
<dbReference type="EMBL" id="CAJJDP010000078">
    <property type="protein sequence ID" value="CAD8182765.1"/>
    <property type="molecule type" value="Genomic_DNA"/>
</dbReference>
<evidence type="ECO:0000313" key="5">
    <source>
        <dbReference type="Proteomes" id="UP000683925"/>
    </source>
</evidence>
<keyword evidence="1" id="KW-0175">Coiled coil</keyword>
<sequence>MKKITQSLFWFYFCLDLVEAVSSYADVNPLNFVNEQFKPSTQDETNQTIKGANQYITKYTLNAFTLTELIIDLRHLDKYIDEEGISQFNYTQDDWNINIKLEDNTIALPDIFEQSDVEKVSDFKFIIFAYKTITFQILFQINSQEFYAQKYQFMNTTKVQNMEPSTALVNTNSIFVFIQSKADQIALPANTLPLNSFDYQDHIISYSSNNFFKQNTYTTYSPQSKYWGDRNNIVIPYIPFFSNCQGFGQYIYFYQLIQHTNCTLYNENETEAINPFQFSMSPISDECNDLKLYCIMDEKYNINPRLPRWFELNDKETLFFIQADPLDPKDFSSSYEAPSNGIVEIQTVNSIPSGMMPLEVNLDIHYYQVTRTQKRIITGSVTFTNFYKLSEDQKAGKAEITYNLIFNFISMTQGQLVNNFALEWPVYFILYMIIGAILAMEVAIFLFYHYITNRKRPRPKINLLIYIRIFWISSLYGICLAFVPALTVYILISIIMAGKLWNTNLSLSCNMTPYSESDDGCAVVFFDLFKNQLKYTSDQFGSLRNARTGLAMITVGLYIVYFISGIYIPEINPEEDYNGNVKNVRLWKRSRIVYCLAFIATIILIVTQFSYSDLFANNAYMFLIFLKILQMILEYILEVYFDNNLISSPIGVIFSTYINVATMGNPTFYDFLLSTIVDKGIEMVERAYVIKIQDIVTEELEGQFDKVYKMLKRLLDEEEEDFELEDEKLVEMQKVLKTNEDDSDSDIVFSDDGKENLASDDESFVSNKISSNNHENSFTKDDYDEFENKFRTYLLDQHHKTFQQYNEEQGGTHQELAADNEDQTDLIDYFSNFANDIITLVFNPFITTIMWFFYDESNLLADYQINKSEFIYYFLWTIILIPFQMMIDTFGYNLVEQYHELDFLTYITNTRERFRNRNLFWKASEFQNDLNCETCFRSLDQWCYSSQYYFITTLQVCAIQMIIFGSHIIYVNQYNIFNDEALIFIIFFWVVVAFFLHHLFIEIGKRLKIWDISSRVAPQDEQVMSSIGDIDKLSTSQIPSGPKLLIPNWNQAIEFREQTERLSEINNNFQDFTNDHFKKLFITSNKQWLADNIQLILSPKTLKSKRKIILDKFNAIYGPLEKKNEEDPVAGFDNAWNFRQFTKNSSRTEMARTSPQKFNKRIDNMSESTKAILKYWLYRSRHMKTAIKYIGGLLEKITKPFCEYCGLNWGLGVDTETRIEDIYLRFLKQKGLKGISLNMGTEIDDWQNFFPKQCKFRTTCFICNVFMVEEMQKDKVKSQGEQKLVVQKKKNKYTLKKVANLILIMIKFIDIAQKLAYQNQ</sequence>
<feature type="coiled-coil region" evidence="1">
    <location>
        <begin position="708"/>
        <end position="735"/>
    </location>
</feature>
<proteinExistence type="predicted"/>
<dbReference type="OrthoDB" id="287164at2759"/>
<keyword evidence="2" id="KW-1133">Transmembrane helix</keyword>
<dbReference type="OMA" id="RTEMART"/>
<keyword evidence="5" id="KW-1185">Reference proteome</keyword>
<evidence type="ECO:0000256" key="2">
    <source>
        <dbReference type="SAM" id="Phobius"/>
    </source>
</evidence>
<feature type="transmembrane region" description="Helical" evidence="2">
    <location>
        <begin position="870"/>
        <end position="887"/>
    </location>
</feature>
<name>A0A8S1W3F4_PAROT</name>
<keyword evidence="2" id="KW-0472">Membrane</keyword>
<feature type="transmembrane region" description="Helical" evidence="2">
    <location>
        <begin position="469"/>
        <end position="497"/>
    </location>
</feature>
<comment type="caution">
    <text evidence="4">The sequence shown here is derived from an EMBL/GenBank/DDBJ whole genome shotgun (WGS) entry which is preliminary data.</text>
</comment>
<feature type="transmembrane region" description="Helical" evidence="2">
    <location>
        <begin position="617"/>
        <end position="637"/>
    </location>
</feature>
<keyword evidence="2" id="KW-0812">Transmembrane</keyword>
<feature type="transmembrane region" description="Helical" evidence="2">
    <location>
        <begin position="592"/>
        <end position="611"/>
    </location>
</feature>
<evidence type="ECO:0000313" key="4">
    <source>
        <dbReference type="EMBL" id="CAD8182765.1"/>
    </source>
</evidence>
<accession>A0A8S1W3F4</accession>
<feature type="signal peptide" evidence="3">
    <location>
        <begin position="1"/>
        <end position="20"/>
    </location>
</feature>
<evidence type="ECO:0000256" key="1">
    <source>
        <dbReference type="SAM" id="Coils"/>
    </source>
</evidence>
<dbReference type="Proteomes" id="UP000683925">
    <property type="component" value="Unassembled WGS sequence"/>
</dbReference>
<feature type="transmembrane region" description="Helical" evidence="2">
    <location>
        <begin position="550"/>
        <end position="571"/>
    </location>
</feature>
<protein>
    <submittedName>
        <fullName evidence="4">Uncharacterized protein</fullName>
    </submittedName>
</protein>
<keyword evidence="3" id="KW-0732">Signal</keyword>
<evidence type="ECO:0000256" key="3">
    <source>
        <dbReference type="SAM" id="SignalP"/>
    </source>
</evidence>
<feature type="transmembrane region" description="Helical" evidence="2">
    <location>
        <begin position="948"/>
        <end position="969"/>
    </location>
</feature>
<feature type="transmembrane region" description="Helical" evidence="2">
    <location>
        <begin position="424"/>
        <end position="448"/>
    </location>
</feature>
<feature type="transmembrane region" description="Helical" evidence="2">
    <location>
        <begin position="981"/>
        <end position="1001"/>
    </location>
</feature>
<feature type="chain" id="PRO_5035870917" evidence="3">
    <location>
        <begin position="21"/>
        <end position="1320"/>
    </location>
</feature>